<dbReference type="KEGG" id="dbc:MFMK1_000352"/>
<accession>A0AAU0UK37</accession>
<dbReference type="RefSeq" id="WP_366923463.1">
    <property type="nucleotide sequence ID" value="NZ_CP121694.1"/>
</dbReference>
<organism evidence="8 9">
    <name type="scientific">Metallumcola ferriviriculae</name>
    <dbReference type="NCBI Taxonomy" id="3039180"/>
    <lineage>
        <taxon>Bacteria</taxon>
        <taxon>Bacillati</taxon>
        <taxon>Bacillota</taxon>
        <taxon>Clostridia</taxon>
        <taxon>Neomoorellales</taxon>
        <taxon>Desulfitibacteraceae</taxon>
        <taxon>Metallumcola</taxon>
    </lineage>
</organism>
<dbReference type="AlphaFoldDB" id="A0AAU0UK37"/>
<evidence type="ECO:0000313" key="8">
    <source>
        <dbReference type="EMBL" id="WRO20570.1"/>
    </source>
</evidence>
<gene>
    <name evidence="8" type="ORF">MFMK1_000352</name>
</gene>
<dbReference type="Gene3D" id="3.40.50.2300">
    <property type="match status" value="2"/>
</dbReference>
<dbReference type="Proteomes" id="UP001329915">
    <property type="component" value="Chromosome"/>
</dbReference>
<evidence type="ECO:0000256" key="3">
    <source>
        <dbReference type="ARBA" id="ARBA00022729"/>
    </source>
</evidence>
<dbReference type="CDD" id="cd06347">
    <property type="entry name" value="PBP1_ABC_LivK_ligand_binding-like"/>
    <property type="match status" value="1"/>
</dbReference>
<feature type="signal peptide" evidence="6">
    <location>
        <begin position="1"/>
        <end position="20"/>
    </location>
</feature>
<evidence type="ECO:0000313" key="9">
    <source>
        <dbReference type="Proteomes" id="UP001329915"/>
    </source>
</evidence>
<feature type="chain" id="PRO_5043950433" evidence="6">
    <location>
        <begin position="21"/>
        <end position="408"/>
    </location>
</feature>
<evidence type="ECO:0000256" key="4">
    <source>
        <dbReference type="ARBA" id="ARBA00022970"/>
    </source>
</evidence>
<dbReference type="GO" id="GO:0006865">
    <property type="term" value="P:amino acid transport"/>
    <property type="evidence" value="ECO:0007669"/>
    <property type="project" value="UniProtKB-KW"/>
</dbReference>
<evidence type="ECO:0000256" key="2">
    <source>
        <dbReference type="ARBA" id="ARBA00022448"/>
    </source>
</evidence>
<evidence type="ECO:0000256" key="5">
    <source>
        <dbReference type="SAM" id="MobiDB-lite"/>
    </source>
</evidence>
<evidence type="ECO:0000256" key="6">
    <source>
        <dbReference type="SAM" id="SignalP"/>
    </source>
</evidence>
<keyword evidence="2" id="KW-0813">Transport</keyword>
<dbReference type="InterPro" id="IPR000709">
    <property type="entry name" value="Leu_Ile_Val-bd"/>
</dbReference>
<dbReference type="InterPro" id="IPR028082">
    <property type="entry name" value="Peripla_BP_I"/>
</dbReference>
<protein>
    <submittedName>
        <fullName evidence="8">ABC transporter substrate-binding protein</fullName>
    </submittedName>
</protein>
<dbReference type="SUPFAM" id="SSF53822">
    <property type="entry name" value="Periplasmic binding protein-like I"/>
    <property type="match status" value="1"/>
</dbReference>
<keyword evidence="9" id="KW-1185">Reference proteome</keyword>
<dbReference type="Pfam" id="PF13458">
    <property type="entry name" value="Peripla_BP_6"/>
    <property type="match status" value="1"/>
</dbReference>
<dbReference type="PRINTS" id="PR00337">
    <property type="entry name" value="LEUILEVALBP"/>
</dbReference>
<dbReference type="EMBL" id="CP121694">
    <property type="protein sequence ID" value="WRO20570.1"/>
    <property type="molecule type" value="Genomic_DNA"/>
</dbReference>
<keyword evidence="3 6" id="KW-0732">Signal</keyword>
<sequence>MKLKKRLLLFLALALVMALAVGCGAPKQEEGKKEEPKQEQEEGQKEAAAEPIKIGVNYELSGAVATFGQHTVNGIKLALAEVNDAGGVLDGSQIEPIILDNKSEGAESTSVATKLITSEKVVAHLGAATTGNTLAAVPIATQYKVPLLTTSATNPKVTVDDSGNVREYIFRTCFIDPPQAIVGAEFAYNDLGGKKAAIYFDNTNDYSKGLAEVFEEEFVKLGGEIVSKEAFSPQDNDFRPVVTKFKQAGADVVYVPGYYQQVGLIINQAREIGLDAPFLGADGWDSPKLVEIAGAEALNNTFFTNHYASSDPSEKVQKFVEAYKAEYGEVPSSFAALGYDAAKLIVDAIERAGSADPDAIKDALAATKDFDAVTGKLTFDENHNPIKEIAIIEMLDGNQELKTKKAPK</sequence>
<evidence type="ECO:0000256" key="1">
    <source>
        <dbReference type="ARBA" id="ARBA00010062"/>
    </source>
</evidence>
<keyword evidence="4" id="KW-0029">Amino-acid transport</keyword>
<evidence type="ECO:0000259" key="7">
    <source>
        <dbReference type="Pfam" id="PF13458"/>
    </source>
</evidence>
<feature type="region of interest" description="Disordered" evidence="5">
    <location>
        <begin position="26"/>
        <end position="48"/>
    </location>
</feature>
<dbReference type="InterPro" id="IPR051010">
    <property type="entry name" value="BCAA_transport"/>
</dbReference>
<reference evidence="8 9" key="1">
    <citation type="submission" date="2023-04" db="EMBL/GenBank/DDBJ databases">
        <authorList>
            <person name="Hsu D."/>
        </authorList>
    </citation>
    <scope>NUCLEOTIDE SEQUENCE [LARGE SCALE GENOMIC DNA]</scope>
    <source>
        <strain evidence="8 9">MK1</strain>
    </source>
</reference>
<feature type="domain" description="Leucine-binding protein" evidence="7">
    <location>
        <begin position="51"/>
        <end position="395"/>
    </location>
</feature>
<name>A0AAU0UK37_9FIRM</name>
<dbReference type="PANTHER" id="PTHR30483:SF6">
    <property type="entry name" value="PERIPLASMIC BINDING PROTEIN OF ABC TRANSPORTER FOR NATURAL AMINO ACIDS"/>
    <property type="match status" value="1"/>
</dbReference>
<dbReference type="PROSITE" id="PS51257">
    <property type="entry name" value="PROKAR_LIPOPROTEIN"/>
    <property type="match status" value="1"/>
</dbReference>
<dbReference type="InterPro" id="IPR028081">
    <property type="entry name" value="Leu-bd"/>
</dbReference>
<dbReference type="PANTHER" id="PTHR30483">
    <property type="entry name" value="LEUCINE-SPECIFIC-BINDING PROTEIN"/>
    <property type="match status" value="1"/>
</dbReference>
<comment type="similarity">
    <text evidence="1">Belongs to the leucine-binding protein family.</text>
</comment>
<feature type="compositionally biased region" description="Basic and acidic residues" evidence="5">
    <location>
        <begin position="27"/>
        <end position="48"/>
    </location>
</feature>
<proteinExistence type="inferred from homology"/>